<protein>
    <submittedName>
        <fullName evidence="3">Transmembrane protein, putative</fullName>
    </submittedName>
</protein>
<evidence type="ECO:0000256" key="2">
    <source>
        <dbReference type="SAM" id="Phobius"/>
    </source>
</evidence>
<keyword evidence="2" id="KW-1133">Transmembrane helix</keyword>
<name>A0A0S4J0X1_BODSA</name>
<feature type="compositionally biased region" description="Basic and acidic residues" evidence="1">
    <location>
        <begin position="1"/>
        <end position="10"/>
    </location>
</feature>
<dbReference type="VEuPathDB" id="TriTrypDB:BSAL_76425"/>
<sequence length="251" mass="28707">MQSESEKSAVDDTSPMLSSEGQQKHRSRGNRLQPDSATNAADGKSNSTNPDDDGEDDEEQADYFFLLSQQQRRWNRWGYMWSRSVEYLRFTVWRKTSLCLCASLAEVVACAVFVPNSWSDIIALSWVGYLAMLILPVVIFKSASWVSHALILVCGSRVNTADASRMLFCYWLTTTVLSLGTLLITMFWIVTSLVPYVWGLQVLMMPYAVACEWIALESREYQATNPYKEIAEVYREHIDTTMQNSKEYFLH</sequence>
<proteinExistence type="predicted"/>
<keyword evidence="4" id="KW-1185">Reference proteome</keyword>
<dbReference type="Proteomes" id="UP000051952">
    <property type="component" value="Unassembled WGS sequence"/>
</dbReference>
<feature type="transmembrane region" description="Helical" evidence="2">
    <location>
        <begin position="97"/>
        <end position="114"/>
    </location>
</feature>
<keyword evidence="2" id="KW-0472">Membrane</keyword>
<accession>A0A0S4J0X1</accession>
<organism evidence="3 4">
    <name type="scientific">Bodo saltans</name>
    <name type="common">Flagellated protozoan</name>
    <dbReference type="NCBI Taxonomy" id="75058"/>
    <lineage>
        <taxon>Eukaryota</taxon>
        <taxon>Discoba</taxon>
        <taxon>Euglenozoa</taxon>
        <taxon>Kinetoplastea</taxon>
        <taxon>Metakinetoplastina</taxon>
        <taxon>Eubodonida</taxon>
        <taxon>Bodonidae</taxon>
        <taxon>Bodo</taxon>
    </lineage>
</organism>
<dbReference type="AlphaFoldDB" id="A0A0S4J0X1"/>
<gene>
    <name evidence="3" type="ORF">BSAL_76425</name>
</gene>
<feature type="transmembrane region" description="Helical" evidence="2">
    <location>
        <begin position="126"/>
        <end position="155"/>
    </location>
</feature>
<reference evidence="4" key="1">
    <citation type="submission" date="2015-09" db="EMBL/GenBank/DDBJ databases">
        <authorList>
            <consortium name="Pathogen Informatics"/>
        </authorList>
    </citation>
    <scope>NUCLEOTIDE SEQUENCE [LARGE SCALE GENOMIC DNA]</scope>
    <source>
        <strain evidence="4">Lake Konstanz</strain>
    </source>
</reference>
<feature type="region of interest" description="Disordered" evidence="1">
    <location>
        <begin position="1"/>
        <end position="57"/>
    </location>
</feature>
<feature type="compositionally biased region" description="Polar residues" evidence="1">
    <location>
        <begin position="33"/>
        <end position="49"/>
    </location>
</feature>
<feature type="transmembrane region" description="Helical" evidence="2">
    <location>
        <begin position="167"/>
        <end position="190"/>
    </location>
</feature>
<evidence type="ECO:0000256" key="1">
    <source>
        <dbReference type="SAM" id="MobiDB-lite"/>
    </source>
</evidence>
<evidence type="ECO:0000313" key="3">
    <source>
        <dbReference type="EMBL" id="CUG25306.1"/>
    </source>
</evidence>
<dbReference type="EMBL" id="CYKH01000718">
    <property type="protein sequence ID" value="CUG25306.1"/>
    <property type="molecule type" value="Genomic_DNA"/>
</dbReference>
<keyword evidence="2 3" id="KW-0812">Transmembrane</keyword>
<evidence type="ECO:0000313" key="4">
    <source>
        <dbReference type="Proteomes" id="UP000051952"/>
    </source>
</evidence>
<feature type="transmembrane region" description="Helical" evidence="2">
    <location>
        <begin position="196"/>
        <end position="216"/>
    </location>
</feature>